<dbReference type="SUPFAM" id="SSF47413">
    <property type="entry name" value="lambda repressor-like DNA-binding domains"/>
    <property type="match status" value="1"/>
</dbReference>
<protein>
    <submittedName>
        <fullName evidence="2">Helix-turn-helix transcriptional regulator</fullName>
    </submittedName>
</protein>
<gene>
    <name evidence="2" type="ORF">F2Q65_15105</name>
</gene>
<evidence type="ECO:0000259" key="1">
    <source>
        <dbReference type="PROSITE" id="PS50943"/>
    </source>
</evidence>
<dbReference type="CDD" id="cd00093">
    <property type="entry name" value="HTH_XRE"/>
    <property type="match status" value="1"/>
</dbReference>
<comment type="caution">
    <text evidence="2">The sequence shown here is derived from an EMBL/GenBank/DDBJ whole genome shotgun (WGS) entry which is preliminary data.</text>
</comment>
<dbReference type="InterPro" id="IPR010982">
    <property type="entry name" value="Lambda_DNA-bd_dom_sf"/>
</dbReference>
<name>A0A5M8FI57_9GAMM</name>
<sequence length="134" mass="14969">MNEETKALTETIANRLRTARAATGLSLKQLSDKTQGRLTKSRISNYEQGLRRLRIESAEILAQALGNVTTAHLLCLDEGELRLNDEEQRLLEVYRSADELGRATIMGVADHEYRLIAGRPRRGRPRGRAASRAA</sequence>
<dbReference type="AlphaFoldDB" id="A0A5M8FI57"/>
<dbReference type="GO" id="GO:0003677">
    <property type="term" value="F:DNA binding"/>
    <property type="evidence" value="ECO:0007669"/>
    <property type="project" value="InterPro"/>
</dbReference>
<proteinExistence type="predicted"/>
<reference evidence="2 3" key="1">
    <citation type="submission" date="2019-09" db="EMBL/GenBank/DDBJ databases">
        <title>Whole-genome sequence of the purple sulfur bacterium Thiohalocapsa marina DSM 19078.</title>
        <authorList>
            <person name="Kyndt J.A."/>
            <person name="Meyer T.E."/>
        </authorList>
    </citation>
    <scope>NUCLEOTIDE SEQUENCE [LARGE SCALE GENOMIC DNA]</scope>
    <source>
        <strain evidence="2 3">DSM 19078</strain>
    </source>
</reference>
<accession>A0A5M8FI57</accession>
<dbReference type="EMBL" id="VWXX01000030">
    <property type="protein sequence ID" value="KAA6183650.1"/>
    <property type="molecule type" value="Genomic_DNA"/>
</dbReference>
<feature type="domain" description="HTH cro/C1-type" evidence="1">
    <location>
        <begin position="16"/>
        <end position="73"/>
    </location>
</feature>
<dbReference type="InterPro" id="IPR001387">
    <property type="entry name" value="Cro/C1-type_HTH"/>
</dbReference>
<dbReference type="SMART" id="SM00530">
    <property type="entry name" value="HTH_XRE"/>
    <property type="match status" value="1"/>
</dbReference>
<organism evidence="2 3">
    <name type="scientific">Thiohalocapsa marina</name>
    <dbReference type="NCBI Taxonomy" id="424902"/>
    <lineage>
        <taxon>Bacteria</taxon>
        <taxon>Pseudomonadati</taxon>
        <taxon>Pseudomonadota</taxon>
        <taxon>Gammaproteobacteria</taxon>
        <taxon>Chromatiales</taxon>
        <taxon>Chromatiaceae</taxon>
        <taxon>Thiohalocapsa</taxon>
    </lineage>
</organism>
<dbReference type="OrthoDB" id="5771010at2"/>
<dbReference type="RefSeq" id="WP_150094242.1">
    <property type="nucleotide sequence ID" value="NZ_JBFUOH010000012.1"/>
</dbReference>
<evidence type="ECO:0000313" key="2">
    <source>
        <dbReference type="EMBL" id="KAA6183650.1"/>
    </source>
</evidence>
<dbReference type="Proteomes" id="UP000322981">
    <property type="component" value="Unassembled WGS sequence"/>
</dbReference>
<keyword evidence="3" id="KW-1185">Reference proteome</keyword>
<dbReference type="Pfam" id="PF01381">
    <property type="entry name" value="HTH_3"/>
    <property type="match status" value="1"/>
</dbReference>
<dbReference type="Gene3D" id="1.10.260.40">
    <property type="entry name" value="lambda repressor-like DNA-binding domains"/>
    <property type="match status" value="1"/>
</dbReference>
<dbReference type="PROSITE" id="PS50943">
    <property type="entry name" value="HTH_CROC1"/>
    <property type="match status" value="1"/>
</dbReference>
<evidence type="ECO:0000313" key="3">
    <source>
        <dbReference type="Proteomes" id="UP000322981"/>
    </source>
</evidence>